<comment type="caution">
    <text evidence="4">The sequence shown here is derived from an EMBL/GenBank/DDBJ whole genome shotgun (WGS) entry which is preliminary data.</text>
</comment>
<dbReference type="OrthoDB" id="1724197at2759"/>
<evidence type="ECO:0000256" key="2">
    <source>
        <dbReference type="ARBA" id="ARBA00023136"/>
    </source>
</evidence>
<keyword evidence="2" id="KW-0472">Membrane</keyword>
<feature type="domain" description="Bacterial surface antigen (D15)" evidence="3">
    <location>
        <begin position="104"/>
        <end position="262"/>
    </location>
</feature>
<sequence length="319" mass="33867">MLTTSDCYNATSLVDLYDSMSMFVLTMKSTNCYETLSATLLPAEDKEGNVIPGKVNVSIQAKEKNWYKLNIGGGVKQFSSNSSFAADSLSLPTVQFETSLNLLNLLGSAESISTSYNIDQGGTSNFNFSHFSPLFSASAPGISSKVSASYEEVDHSVLRSYREANKSLSWSLRSGAHSVMDRGAFADLDWSLLQRDVLPTLHPTIPYACDSSPQIIAESGPNLKHSLKLSLSTNGGLVDDKFSPTRGMDLGVTAELAGPPGDLGGGLAALAGRTRITVGLGIGVPTPMGRLEATYSKAVRKGKEDAAQPVQFGMSVNFG</sequence>
<reference evidence="4" key="1">
    <citation type="submission" date="2022-07" db="EMBL/GenBank/DDBJ databases">
        <title>Genome analysis of Parmales, a sister group of diatoms, reveals the evolutionary specialization of diatoms from phago-mixotrophs to photoautotrophs.</title>
        <authorList>
            <person name="Ban H."/>
            <person name="Sato S."/>
            <person name="Yoshikawa S."/>
            <person name="Kazumasa Y."/>
            <person name="Nakamura Y."/>
            <person name="Ichinomiya M."/>
            <person name="Saitoh K."/>
            <person name="Sato N."/>
            <person name="Blanc-Mathieu R."/>
            <person name="Endo H."/>
            <person name="Kuwata A."/>
            <person name="Ogata H."/>
        </authorList>
    </citation>
    <scope>NUCLEOTIDE SEQUENCE</scope>
</reference>
<keyword evidence="5" id="KW-1185">Reference proteome</keyword>
<dbReference type="EMBL" id="BRXZ01007925">
    <property type="protein sequence ID" value="GMI36098.1"/>
    <property type="molecule type" value="Genomic_DNA"/>
</dbReference>
<accession>A0A9W7G799</accession>
<dbReference type="Proteomes" id="UP001165082">
    <property type="component" value="Unassembled WGS sequence"/>
</dbReference>
<evidence type="ECO:0000259" key="3">
    <source>
        <dbReference type="Pfam" id="PF01103"/>
    </source>
</evidence>
<protein>
    <recommendedName>
        <fullName evidence="3">Bacterial surface antigen (D15) domain-containing protein</fullName>
    </recommendedName>
</protein>
<dbReference type="InterPro" id="IPR000184">
    <property type="entry name" value="Bac_surfAg_D15"/>
</dbReference>
<dbReference type="Pfam" id="PF01103">
    <property type="entry name" value="Omp85"/>
    <property type="match status" value="1"/>
</dbReference>
<gene>
    <name evidence="4" type="ORF">TrRE_jg11546</name>
</gene>
<evidence type="ECO:0000256" key="1">
    <source>
        <dbReference type="ARBA" id="ARBA00004370"/>
    </source>
</evidence>
<dbReference type="AlphaFoldDB" id="A0A9W7G799"/>
<proteinExistence type="predicted"/>
<name>A0A9W7G799_9STRA</name>
<evidence type="ECO:0000313" key="4">
    <source>
        <dbReference type="EMBL" id="GMI36098.1"/>
    </source>
</evidence>
<dbReference type="Gene3D" id="2.40.160.50">
    <property type="entry name" value="membrane protein fhac: a member of the omp85/tpsb transporter family"/>
    <property type="match status" value="1"/>
</dbReference>
<comment type="subcellular location">
    <subcellularLocation>
        <location evidence="1">Membrane</location>
    </subcellularLocation>
</comment>
<dbReference type="GO" id="GO:0019867">
    <property type="term" value="C:outer membrane"/>
    <property type="evidence" value="ECO:0007669"/>
    <property type="project" value="InterPro"/>
</dbReference>
<evidence type="ECO:0000313" key="5">
    <source>
        <dbReference type="Proteomes" id="UP001165082"/>
    </source>
</evidence>
<organism evidence="4 5">
    <name type="scientific">Triparma retinervis</name>
    <dbReference type="NCBI Taxonomy" id="2557542"/>
    <lineage>
        <taxon>Eukaryota</taxon>
        <taxon>Sar</taxon>
        <taxon>Stramenopiles</taxon>
        <taxon>Ochrophyta</taxon>
        <taxon>Bolidophyceae</taxon>
        <taxon>Parmales</taxon>
        <taxon>Triparmaceae</taxon>
        <taxon>Triparma</taxon>
    </lineage>
</organism>